<evidence type="ECO:0000313" key="2">
    <source>
        <dbReference type="Proteomes" id="UP000222542"/>
    </source>
</evidence>
<comment type="caution">
    <text evidence="1">The sequence shown here is derived from an EMBL/GenBank/DDBJ whole genome shotgun (WGS) entry which is preliminary data.</text>
</comment>
<reference evidence="1 2" key="1">
    <citation type="journal article" date="2014" name="Nat. Genet.">
        <title>Genome sequence of the hot pepper provides insights into the evolution of pungency in Capsicum species.</title>
        <authorList>
            <person name="Kim S."/>
            <person name="Park M."/>
            <person name="Yeom S.I."/>
            <person name="Kim Y.M."/>
            <person name="Lee J.M."/>
            <person name="Lee H.A."/>
            <person name="Seo E."/>
            <person name="Choi J."/>
            <person name="Cheong K."/>
            <person name="Kim K.T."/>
            <person name="Jung K."/>
            <person name="Lee G.W."/>
            <person name="Oh S.K."/>
            <person name="Bae C."/>
            <person name="Kim S.B."/>
            <person name="Lee H.Y."/>
            <person name="Kim S.Y."/>
            <person name="Kim M.S."/>
            <person name="Kang B.C."/>
            <person name="Jo Y.D."/>
            <person name="Yang H.B."/>
            <person name="Jeong H.J."/>
            <person name="Kang W.H."/>
            <person name="Kwon J.K."/>
            <person name="Shin C."/>
            <person name="Lim J.Y."/>
            <person name="Park J.H."/>
            <person name="Huh J.H."/>
            <person name="Kim J.S."/>
            <person name="Kim B.D."/>
            <person name="Cohen O."/>
            <person name="Paran I."/>
            <person name="Suh M.C."/>
            <person name="Lee S.B."/>
            <person name="Kim Y.K."/>
            <person name="Shin Y."/>
            <person name="Noh S.J."/>
            <person name="Park J."/>
            <person name="Seo Y.S."/>
            <person name="Kwon S.Y."/>
            <person name="Kim H.A."/>
            <person name="Park J.M."/>
            <person name="Kim H.J."/>
            <person name="Choi S.B."/>
            <person name="Bosland P.W."/>
            <person name="Reeves G."/>
            <person name="Jo S.H."/>
            <person name="Lee B.W."/>
            <person name="Cho H.T."/>
            <person name="Choi H.S."/>
            <person name="Lee M.S."/>
            <person name="Yu Y."/>
            <person name="Do Choi Y."/>
            <person name="Park B.S."/>
            <person name="van Deynze A."/>
            <person name="Ashrafi H."/>
            <person name="Hill T."/>
            <person name="Kim W.T."/>
            <person name="Pai H.S."/>
            <person name="Ahn H.K."/>
            <person name="Yeam I."/>
            <person name="Giovannoni J.J."/>
            <person name="Rose J.K."/>
            <person name="Sorensen I."/>
            <person name="Lee S.J."/>
            <person name="Kim R.W."/>
            <person name="Choi I.Y."/>
            <person name="Choi B.S."/>
            <person name="Lim J.S."/>
            <person name="Lee Y.H."/>
            <person name="Choi D."/>
        </authorList>
    </citation>
    <scope>NUCLEOTIDE SEQUENCE [LARGE SCALE GENOMIC DNA]</scope>
    <source>
        <strain evidence="2">cv. CM334</strain>
    </source>
</reference>
<organism evidence="1 2">
    <name type="scientific">Capsicum annuum</name>
    <name type="common">Capsicum pepper</name>
    <dbReference type="NCBI Taxonomy" id="4072"/>
    <lineage>
        <taxon>Eukaryota</taxon>
        <taxon>Viridiplantae</taxon>
        <taxon>Streptophyta</taxon>
        <taxon>Embryophyta</taxon>
        <taxon>Tracheophyta</taxon>
        <taxon>Spermatophyta</taxon>
        <taxon>Magnoliopsida</taxon>
        <taxon>eudicotyledons</taxon>
        <taxon>Gunneridae</taxon>
        <taxon>Pentapetalae</taxon>
        <taxon>asterids</taxon>
        <taxon>lamiids</taxon>
        <taxon>Solanales</taxon>
        <taxon>Solanaceae</taxon>
        <taxon>Solanoideae</taxon>
        <taxon>Capsiceae</taxon>
        <taxon>Capsicum</taxon>
    </lineage>
</organism>
<dbReference type="PANTHER" id="PTHR45786:SF78">
    <property type="entry name" value="ATP-DEPENDENT DNA HELICASE"/>
    <property type="match status" value="1"/>
</dbReference>
<gene>
    <name evidence="1" type="ORF">T459_15925</name>
</gene>
<accession>A0A2G2Z795</accession>
<keyword evidence="2" id="KW-1185">Reference proteome</keyword>
<dbReference type="PANTHER" id="PTHR45786">
    <property type="entry name" value="DNA BINDING PROTEIN-LIKE"/>
    <property type="match status" value="1"/>
</dbReference>
<name>A0A2G2Z795_CAPAN</name>
<proteinExistence type="predicted"/>
<dbReference type="Gramene" id="PHT77873">
    <property type="protein sequence ID" value="PHT77873"/>
    <property type="gene ID" value="T459_15925"/>
</dbReference>
<reference evidence="1 2" key="2">
    <citation type="journal article" date="2017" name="Genome Biol.">
        <title>New reference genome sequences of hot pepper reveal the massive evolution of plant disease-resistance genes by retroduplication.</title>
        <authorList>
            <person name="Kim S."/>
            <person name="Park J."/>
            <person name="Yeom S.I."/>
            <person name="Kim Y.M."/>
            <person name="Seo E."/>
            <person name="Kim K.T."/>
            <person name="Kim M.S."/>
            <person name="Lee J.M."/>
            <person name="Cheong K."/>
            <person name="Shin H.S."/>
            <person name="Kim S.B."/>
            <person name="Han K."/>
            <person name="Lee J."/>
            <person name="Park M."/>
            <person name="Lee H.A."/>
            <person name="Lee H.Y."/>
            <person name="Lee Y."/>
            <person name="Oh S."/>
            <person name="Lee J.H."/>
            <person name="Choi E."/>
            <person name="Choi E."/>
            <person name="Lee S.E."/>
            <person name="Jeon J."/>
            <person name="Kim H."/>
            <person name="Choi G."/>
            <person name="Song H."/>
            <person name="Lee J."/>
            <person name="Lee S.C."/>
            <person name="Kwon J.K."/>
            <person name="Lee H.Y."/>
            <person name="Koo N."/>
            <person name="Hong Y."/>
            <person name="Kim R.W."/>
            <person name="Kang W.H."/>
            <person name="Huh J.H."/>
            <person name="Kang B.C."/>
            <person name="Yang T.J."/>
            <person name="Lee Y.H."/>
            <person name="Bennetzen J.L."/>
            <person name="Choi D."/>
        </authorList>
    </citation>
    <scope>NUCLEOTIDE SEQUENCE [LARGE SCALE GENOMIC DNA]</scope>
    <source>
        <strain evidence="2">cv. CM334</strain>
    </source>
</reference>
<dbReference type="STRING" id="4072.A0A2G2Z795"/>
<evidence type="ECO:0000313" key="1">
    <source>
        <dbReference type="EMBL" id="PHT77873.1"/>
    </source>
</evidence>
<dbReference type="AlphaFoldDB" id="A0A2G2Z795"/>
<dbReference type="EMBL" id="AYRZ02000006">
    <property type="protein sequence ID" value="PHT77873.1"/>
    <property type="molecule type" value="Genomic_DNA"/>
</dbReference>
<sequence>MFAFTSLGVTCDKEPSQRNKGIYTFHIQGKMYHFINDLIPVNEKGRNLQLYYFDNKNELKNRMARSAKLDECIVKNLMGLLKINPYSIFLKSLINIPQLSDFYIVLKCDVGLNQQTYNLSTTSEVVELWVERDATNYIFSPHIRIYTKSDRSRLINYYYDCYDPKFATVLF</sequence>
<dbReference type="Proteomes" id="UP000222542">
    <property type="component" value="Unassembled WGS sequence"/>
</dbReference>
<protein>
    <submittedName>
        <fullName evidence="1">Uncharacterized protein</fullName>
    </submittedName>
</protein>